<dbReference type="InterPro" id="IPR050789">
    <property type="entry name" value="Diverse_Enzym_Activities"/>
</dbReference>
<dbReference type="Gene3D" id="2.130.10.10">
    <property type="entry name" value="YVTN repeat-like/Quinoprotein amine dehydrogenase"/>
    <property type="match status" value="1"/>
</dbReference>
<dbReference type="AlphaFoldDB" id="A0A1G9VXN1"/>
<organism evidence="2 3">
    <name type="scientific">Geodermatophilus siccatus</name>
    <dbReference type="NCBI Taxonomy" id="1137991"/>
    <lineage>
        <taxon>Bacteria</taxon>
        <taxon>Bacillati</taxon>
        <taxon>Actinomycetota</taxon>
        <taxon>Actinomycetes</taxon>
        <taxon>Geodermatophilales</taxon>
        <taxon>Geodermatophilaceae</taxon>
        <taxon>Geodermatophilus</taxon>
    </lineage>
</organism>
<dbReference type="STRING" id="1137991.SAMN05660642_03299"/>
<feature type="domain" description="Beta-lactamase-related" evidence="1">
    <location>
        <begin position="246"/>
        <end position="566"/>
    </location>
</feature>
<dbReference type="SUPFAM" id="SSF50978">
    <property type="entry name" value="WD40 repeat-like"/>
    <property type="match status" value="1"/>
</dbReference>
<protein>
    <submittedName>
        <fullName evidence="2">CubicO group peptidase, beta-lactamase class C family</fullName>
    </submittedName>
</protein>
<proteinExistence type="predicted"/>
<reference evidence="3" key="1">
    <citation type="submission" date="2016-10" db="EMBL/GenBank/DDBJ databases">
        <authorList>
            <person name="Varghese N."/>
            <person name="Submissions S."/>
        </authorList>
    </citation>
    <scope>NUCLEOTIDE SEQUENCE [LARGE SCALE GENOMIC DNA]</scope>
    <source>
        <strain evidence="3">DSM 45419</strain>
    </source>
</reference>
<dbReference type="Proteomes" id="UP000198680">
    <property type="component" value="Unassembled WGS sequence"/>
</dbReference>
<evidence type="ECO:0000259" key="1">
    <source>
        <dbReference type="Pfam" id="PF00144"/>
    </source>
</evidence>
<accession>A0A1G9VXN1</accession>
<dbReference type="RefSeq" id="WP_175479595.1">
    <property type="nucleotide sequence ID" value="NZ_FNHE01000008.1"/>
</dbReference>
<dbReference type="SUPFAM" id="SSF56601">
    <property type="entry name" value="beta-lactamase/transpeptidase-like"/>
    <property type="match status" value="1"/>
</dbReference>
<dbReference type="InterPro" id="IPR015943">
    <property type="entry name" value="WD40/YVTN_repeat-like_dom_sf"/>
</dbReference>
<dbReference type="Pfam" id="PF00144">
    <property type="entry name" value="Beta-lactamase"/>
    <property type="match status" value="1"/>
</dbReference>
<dbReference type="InterPro" id="IPR001466">
    <property type="entry name" value="Beta-lactam-related"/>
</dbReference>
<evidence type="ECO:0000313" key="2">
    <source>
        <dbReference type="EMBL" id="SDM76970.1"/>
    </source>
</evidence>
<dbReference type="EMBL" id="FNHE01000008">
    <property type="protein sequence ID" value="SDM76970.1"/>
    <property type="molecule type" value="Genomic_DNA"/>
</dbReference>
<gene>
    <name evidence="2" type="ORF">SAMN05660642_03299</name>
</gene>
<dbReference type="InterPro" id="IPR036322">
    <property type="entry name" value="WD40_repeat_dom_sf"/>
</dbReference>
<dbReference type="PANTHER" id="PTHR43283">
    <property type="entry name" value="BETA-LACTAMASE-RELATED"/>
    <property type="match status" value="1"/>
</dbReference>
<dbReference type="Gene3D" id="3.40.710.10">
    <property type="entry name" value="DD-peptidase/beta-lactamase superfamily"/>
    <property type="match status" value="1"/>
</dbReference>
<keyword evidence="3" id="KW-1185">Reference proteome</keyword>
<evidence type="ECO:0000313" key="3">
    <source>
        <dbReference type="Proteomes" id="UP000198680"/>
    </source>
</evidence>
<sequence>MTGYNNHNIPEAAHTFIDRNISAGILTVAFGPRGSWVCVAANGACDSHGIPRGCKDALRDFLRRGFRIRSIAFPPQGGDRWVVVADQDYSAQGIPDECIQVMDTFRRNKWPMRHIAFPPSGGNSWVIVGTDRVFARSIDDECYQILNNHMQGQRPASGVSFTPDGGWTIFGSDEPFARRIHDDCYRHLRAIAAQGDMIDHVSFVPDGDGYSIIANQASPFTSPNLIRVFENNFFRDSSGKGHSVWARMAAHGVPGVSVAMVLGGAFAWQTSYGVLEAGGQQYVYNDTPFQVASISKPTTAVGVLRSAQGAGANIGLDDPVQQHTTWTIPVQAGGSASWVNEATVALTLAHEGGFNVPGFGGYPDTGTQLPTLDQILAGTPPVNSPKIEIMTRPGPRLYSGGGYVALQRMMQDVTATNFVDWMQSNVLTPLGMSGSTFAVTLPPQLSRAATGHVAGPVAINGKRNRYPESAAAGLYSNVGDLCRIILMLNSGGSLDGVPILTRAMRDRMLLDELGISRSGALAALDCMYAHDGVNAGFYALMRGYPNLGSGFAITTNADHSAGGSAFVAEVVAALEYLYPRDLLPSGHSVIGLDSDQVSAAALDLGVGGR</sequence>
<dbReference type="InterPro" id="IPR012338">
    <property type="entry name" value="Beta-lactam/transpept-like"/>
</dbReference>
<name>A0A1G9VXN1_9ACTN</name>